<proteinExistence type="predicted"/>
<comment type="caution">
    <text evidence="2">The sequence shown here is derived from an EMBL/GenBank/DDBJ whole genome shotgun (WGS) entry which is preliminary data.</text>
</comment>
<sequence length="109" mass="11085">MKAAALAFALLAGPALAGPVCTFTEECYMSLGCAATDLELTVDHKAARITTVAETLDILHVEDGPAQQIVARGSGALHLLTIGANTALYTLHIGAGPASITYIGTCGDD</sequence>
<evidence type="ECO:0000256" key="1">
    <source>
        <dbReference type="SAM" id="SignalP"/>
    </source>
</evidence>
<name>A0ABQ1QNJ8_9RHOB</name>
<evidence type="ECO:0000313" key="2">
    <source>
        <dbReference type="EMBL" id="GGD32658.1"/>
    </source>
</evidence>
<keyword evidence="3" id="KW-1185">Reference proteome</keyword>
<gene>
    <name evidence="2" type="ORF">GCM10011358_16010</name>
</gene>
<keyword evidence="1" id="KW-0732">Signal</keyword>
<accession>A0ABQ1QNJ8</accession>
<protein>
    <submittedName>
        <fullName evidence="2">Uncharacterized protein</fullName>
    </submittedName>
</protein>
<organism evidence="2 3">
    <name type="scientific">Sinisalibacter lacisalsi</name>
    <dbReference type="NCBI Taxonomy" id="1526570"/>
    <lineage>
        <taxon>Bacteria</taxon>
        <taxon>Pseudomonadati</taxon>
        <taxon>Pseudomonadota</taxon>
        <taxon>Alphaproteobacteria</taxon>
        <taxon>Rhodobacterales</taxon>
        <taxon>Roseobacteraceae</taxon>
        <taxon>Sinisalibacter</taxon>
    </lineage>
</organism>
<dbReference type="RefSeq" id="WP_188527108.1">
    <property type="nucleotide sequence ID" value="NZ_BMGI01000002.1"/>
</dbReference>
<dbReference type="Proteomes" id="UP000617355">
    <property type="component" value="Unassembled WGS sequence"/>
</dbReference>
<evidence type="ECO:0000313" key="3">
    <source>
        <dbReference type="Proteomes" id="UP000617355"/>
    </source>
</evidence>
<feature type="chain" id="PRO_5046100875" evidence="1">
    <location>
        <begin position="18"/>
        <end position="109"/>
    </location>
</feature>
<feature type="signal peptide" evidence="1">
    <location>
        <begin position="1"/>
        <end position="17"/>
    </location>
</feature>
<dbReference type="EMBL" id="BMGI01000002">
    <property type="protein sequence ID" value="GGD32658.1"/>
    <property type="molecule type" value="Genomic_DNA"/>
</dbReference>
<reference evidence="3" key="1">
    <citation type="journal article" date="2019" name="Int. J. Syst. Evol. Microbiol.">
        <title>The Global Catalogue of Microorganisms (GCM) 10K type strain sequencing project: providing services to taxonomists for standard genome sequencing and annotation.</title>
        <authorList>
            <consortium name="The Broad Institute Genomics Platform"/>
            <consortium name="The Broad Institute Genome Sequencing Center for Infectious Disease"/>
            <person name="Wu L."/>
            <person name="Ma J."/>
        </authorList>
    </citation>
    <scope>NUCLEOTIDE SEQUENCE [LARGE SCALE GENOMIC DNA]</scope>
    <source>
        <strain evidence="3">CGMCC 1.12922</strain>
    </source>
</reference>